<feature type="domain" description="PiggyBac transposable element-derived protein" evidence="3">
    <location>
        <begin position="129"/>
        <end position="488"/>
    </location>
</feature>
<dbReference type="PANTHER" id="PTHR46599">
    <property type="entry name" value="PIGGYBAC TRANSPOSABLE ELEMENT-DERIVED PROTEIN 4"/>
    <property type="match status" value="1"/>
</dbReference>
<keyword evidence="2" id="KW-0812">Transmembrane</keyword>
<name>A0A922SDP6_SPOEX</name>
<protein>
    <recommendedName>
        <fullName evidence="3">PiggyBac transposable element-derived protein domain-containing protein</fullName>
    </recommendedName>
</protein>
<keyword evidence="2" id="KW-1133">Transmembrane helix</keyword>
<comment type="caution">
    <text evidence="4">The sequence shown here is derived from an EMBL/GenBank/DDBJ whole genome shotgun (WGS) entry which is preliminary data.</text>
</comment>
<feature type="region of interest" description="Disordered" evidence="1">
    <location>
        <begin position="1"/>
        <end position="23"/>
    </location>
</feature>
<dbReference type="EMBL" id="JACEFF010000630">
    <property type="protein sequence ID" value="KAH9633875.1"/>
    <property type="molecule type" value="Genomic_DNA"/>
</dbReference>
<keyword evidence="2" id="KW-0472">Membrane</keyword>
<feature type="region of interest" description="Disordered" evidence="1">
    <location>
        <begin position="45"/>
        <end position="87"/>
    </location>
</feature>
<accession>A0A922SDP6</accession>
<gene>
    <name evidence="4" type="ORF">HF086_002650</name>
</gene>
<evidence type="ECO:0000313" key="4">
    <source>
        <dbReference type="EMBL" id="KAH9633875.1"/>
    </source>
</evidence>
<dbReference type="AlphaFoldDB" id="A0A922SDP6"/>
<sequence length="597" mass="68152">MGRVGDLGVTRKSRVSPRRPSVLLRRQRKQDVRIALALLKEDTSNYGYNSDDETQRVGGSADSDTEQELSDDDGHTHVQDSDKDDIIYTGKDGTSLWYSNPKQAKIEPLAIEPTIPGVNPFARNAKTEIECWNLFFNDEVLGDILYHTNEEINSKTYSEHHNTRVHIIKETSMDEIMALLGLMYITGLNNSTGYNLTDLWRSDGTGVDIFRMTMSLQRFNFLQGCLRFDDAATRAQRSAVDNIALVRDIFDKFVANCQKVYNPNHFLTLDVKYIPFRGECPFRQFMPKTSAAYGIKMYSLVDAKDSYTINMEINAGNQPDGPYGTSYEPIDIVDRLVRPVSHTGRNITFDNYFTSIPLVTHLLQEHMLTCTGALRKNKKEIPFSFLTTQPRGVGSSRFGFQKHMTLVSHVPKKSKIILLLSSYHHDKTFEVKGGDKPKPEIISFYNSTKTGVENVDRLCKMYDTRNYCKSWPILILFTMLNIAGLNSYIVYMANNPNSKLRRSEYIRKLGLALVKQHLKSRTDKNNLPRELRKRIFEQVGETLLDPPASDVKPYKRCRDCPSSKDRKTKYCCIECKKPICLQHVITMCQTCTALAID</sequence>
<dbReference type="Proteomes" id="UP000814243">
    <property type="component" value="Unassembled WGS sequence"/>
</dbReference>
<organism evidence="4 5">
    <name type="scientific">Spodoptera exigua</name>
    <name type="common">Beet armyworm</name>
    <name type="synonym">Noctua fulgens</name>
    <dbReference type="NCBI Taxonomy" id="7107"/>
    <lineage>
        <taxon>Eukaryota</taxon>
        <taxon>Metazoa</taxon>
        <taxon>Ecdysozoa</taxon>
        <taxon>Arthropoda</taxon>
        <taxon>Hexapoda</taxon>
        <taxon>Insecta</taxon>
        <taxon>Pterygota</taxon>
        <taxon>Neoptera</taxon>
        <taxon>Endopterygota</taxon>
        <taxon>Lepidoptera</taxon>
        <taxon>Glossata</taxon>
        <taxon>Ditrysia</taxon>
        <taxon>Noctuoidea</taxon>
        <taxon>Noctuidae</taxon>
        <taxon>Amphipyrinae</taxon>
        <taxon>Spodoptera</taxon>
    </lineage>
</organism>
<dbReference type="InterPro" id="IPR029526">
    <property type="entry name" value="PGBD"/>
</dbReference>
<evidence type="ECO:0000259" key="3">
    <source>
        <dbReference type="Pfam" id="PF13843"/>
    </source>
</evidence>
<dbReference type="Pfam" id="PF13843">
    <property type="entry name" value="DDE_Tnp_1_7"/>
    <property type="match status" value="1"/>
</dbReference>
<reference evidence="4" key="1">
    <citation type="journal article" date="2021" name="G3 (Bethesda)">
        <title>Genome and transcriptome analysis of the beet armyworm Spodoptera exigua reveals targets for pest control. .</title>
        <authorList>
            <person name="Simon S."/>
            <person name="Breeschoten T."/>
            <person name="Jansen H.J."/>
            <person name="Dirks R.P."/>
            <person name="Schranz M.E."/>
            <person name="Ros V.I.D."/>
        </authorList>
    </citation>
    <scope>NUCLEOTIDE SEQUENCE</scope>
    <source>
        <strain evidence="4">TB_SE_WUR_2020</strain>
    </source>
</reference>
<evidence type="ECO:0000256" key="2">
    <source>
        <dbReference type="SAM" id="Phobius"/>
    </source>
</evidence>
<dbReference type="PANTHER" id="PTHR46599:SF6">
    <property type="entry name" value="DUAL SPECIFICITY PHOSPHATASE 26"/>
    <property type="match status" value="1"/>
</dbReference>
<feature type="transmembrane region" description="Helical" evidence="2">
    <location>
        <begin position="471"/>
        <end position="493"/>
    </location>
</feature>
<evidence type="ECO:0000256" key="1">
    <source>
        <dbReference type="SAM" id="MobiDB-lite"/>
    </source>
</evidence>
<proteinExistence type="predicted"/>
<feature type="compositionally biased region" description="Basic and acidic residues" evidence="1">
    <location>
        <begin position="72"/>
        <end position="86"/>
    </location>
</feature>
<evidence type="ECO:0000313" key="5">
    <source>
        <dbReference type="Proteomes" id="UP000814243"/>
    </source>
</evidence>